<dbReference type="Gene3D" id="2.60.40.10">
    <property type="entry name" value="Immunoglobulins"/>
    <property type="match status" value="2"/>
</dbReference>
<sequence length="211" mass="22530">MKGIQTKYGLVVLSLLLLYSACSKDNGTPVGTPVIDSIQPKYTENGKDIYLYVKNLNSPGSENKVSVGGVEVNVSQMGAGILKTTVPPGTFTLDRLSAEVKLNSSGQTATAFVYSVLCPRILSFSPEKVSPGQILTIKGLNFVADKNKTEVFFERLAGSSITAEIIYIDAEKVQVKVPENAASGTLYMLIKLADGPSSVLVLLPDKKITVL</sequence>
<protein>
    <submittedName>
        <fullName evidence="3">IPT/TIG domain-containing protein</fullName>
    </submittedName>
</protein>
<evidence type="ECO:0000256" key="1">
    <source>
        <dbReference type="SAM" id="SignalP"/>
    </source>
</evidence>
<feature type="domain" description="IPT/TIG" evidence="2">
    <location>
        <begin position="33"/>
        <end position="114"/>
    </location>
</feature>
<dbReference type="CDD" id="cd00603">
    <property type="entry name" value="IPT_PCSR"/>
    <property type="match status" value="1"/>
</dbReference>
<dbReference type="InterPro" id="IPR002909">
    <property type="entry name" value="IPT_dom"/>
</dbReference>
<dbReference type="EMBL" id="QKLU01000003">
    <property type="protein sequence ID" value="PYF75150.1"/>
    <property type="molecule type" value="Genomic_DNA"/>
</dbReference>
<keyword evidence="4" id="KW-1185">Reference proteome</keyword>
<organism evidence="3 4">
    <name type="scientific">Pedobacter nutrimenti</name>
    <dbReference type="NCBI Taxonomy" id="1241337"/>
    <lineage>
        <taxon>Bacteria</taxon>
        <taxon>Pseudomonadati</taxon>
        <taxon>Bacteroidota</taxon>
        <taxon>Sphingobacteriia</taxon>
        <taxon>Sphingobacteriales</taxon>
        <taxon>Sphingobacteriaceae</taxon>
        <taxon>Pedobacter</taxon>
    </lineage>
</organism>
<evidence type="ECO:0000313" key="3">
    <source>
        <dbReference type="EMBL" id="PYF75150.1"/>
    </source>
</evidence>
<dbReference type="InterPro" id="IPR014756">
    <property type="entry name" value="Ig_E-set"/>
</dbReference>
<proteinExistence type="predicted"/>
<dbReference type="RefSeq" id="WP_110830242.1">
    <property type="nucleotide sequence ID" value="NZ_QKLU01000003.1"/>
</dbReference>
<dbReference type="SUPFAM" id="SSF81296">
    <property type="entry name" value="E set domains"/>
    <property type="match status" value="1"/>
</dbReference>
<comment type="caution">
    <text evidence="3">The sequence shown here is derived from an EMBL/GenBank/DDBJ whole genome shotgun (WGS) entry which is preliminary data.</text>
</comment>
<keyword evidence="1" id="KW-0732">Signal</keyword>
<dbReference type="AlphaFoldDB" id="A0A318UHX8"/>
<dbReference type="OrthoDB" id="1110382at2"/>
<dbReference type="InterPro" id="IPR013783">
    <property type="entry name" value="Ig-like_fold"/>
</dbReference>
<accession>A0A318UHX8</accession>
<gene>
    <name evidence="3" type="ORF">B0O44_103599</name>
</gene>
<reference evidence="3 4" key="1">
    <citation type="submission" date="2018-06" db="EMBL/GenBank/DDBJ databases">
        <title>Genomic Encyclopedia of Archaeal and Bacterial Type Strains, Phase II (KMG-II): from individual species to whole genera.</title>
        <authorList>
            <person name="Goeker M."/>
        </authorList>
    </citation>
    <scope>NUCLEOTIDE SEQUENCE [LARGE SCALE GENOMIC DNA]</scope>
    <source>
        <strain evidence="3 4">DSM 27372</strain>
    </source>
</reference>
<feature type="domain" description="IPT/TIG" evidence="2">
    <location>
        <begin position="119"/>
        <end position="191"/>
    </location>
</feature>
<evidence type="ECO:0000259" key="2">
    <source>
        <dbReference type="Pfam" id="PF01833"/>
    </source>
</evidence>
<feature type="signal peptide" evidence="1">
    <location>
        <begin position="1"/>
        <end position="23"/>
    </location>
</feature>
<dbReference type="Proteomes" id="UP000248198">
    <property type="component" value="Unassembled WGS sequence"/>
</dbReference>
<feature type="chain" id="PRO_5016370293" evidence="1">
    <location>
        <begin position="24"/>
        <end position="211"/>
    </location>
</feature>
<dbReference type="Pfam" id="PF01833">
    <property type="entry name" value="TIG"/>
    <property type="match status" value="2"/>
</dbReference>
<name>A0A318UHX8_9SPHI</name>
<evidence type="ECO:0000313" key="4">
    <source>
        <dbReference type="Proteomes" id="UP000248198"/>
    </source>
</evidence>